<feature type="domain" description="Transposase InsH N-terminal" evidence="1">
    <location>
        <begin position="25"/>
        <end position="115"/>
    </location>
</feature>
<accession>A0A2P8F755</accession>
<dbReference type="Pfam" id="PF05598">
    <property type="entry name" value="DUF772"/>
    <property type="match status" value="1"/>
</dbReference>
<gene>
    <name evidence="3" type="ORF">CLV42_1461</name>
</gene>
<dbReference type="PANTHER" id="PTHR33408">
    <property type="entry name" value="TRANSPOSASE"/>
    <property type="match status" value="1"/>
</dbReference>
<organism evidence="3 4">
    <name type="scientific">Chitinophaga ginsengisoli</name>
    <dbReference type="NCBI Taxonomy" id="363837"/>
    <lineage>
        <taxon>Bacteria</taxon>
        <taxon>Pseudomonadati</taxon>
        <taxon>Bacteroidota</taxon>
        <taxon>Chitinophagia</taxon>
        <taxon>Chitinophagales</taxon>
        <taxon>Chitinophagaceae</taxon>
        <taxon>Chitinophaga</taxon>
    </lineage>
</organism>
<evidence type="ECO:0000313" key="4">
    <source>
        <dbReference type="Proteomes" id="UP000240978"/>
    </source>
</evidence>
<dbReference type="NCBIfam" id="NF033551">
    <property type="entry name" value="transpos_IS1182"/>
    <property type="match status" value="1"/>
</dbReference>
<proteinExistence type="predicted"/>
<comment type="caution">
    <text evidence="3">The sequence shown here is derived from an EMBL/GenBank/DDBJ whole genome shotgun (WGS) entry which is preliminary data.</text>
</comment>
<protein>
    <submittedName>
        <fullName evidence="3">IS4 family transposase</fullName>
    </submittedName>
</protein>
<dbReference type="InterPro" id="IPR008490">
    <property type="entry name" value="Transposase_InsH_N"/>
</dbReference>
<reference evidence="3 4" key="1">
    <citation type="submission" date="2018-03" db="EMBL/GenBank/DDBJ databases">
        <title>Genomic Encyclopedia of Archaeal and Bacterial Type Strains, Phase II (KMG-II): from individual species to whole genera.</title>
        <authorList>
            <person name="Goeker M."/>
        </authorList>
    </citation>
    <scope>NUCLEOTIDE SEQUENCE [LARGE SCALE GENOMIC DNA]</scope>
    <source>
        <strain evidence="3 4">DSM 18107</strain>
    </source>
</reference>
<dbReference type="Pfam" id="PF13751">
    <property type="entry name" value="DDE_Tnp_1_6"/>
    <property type="match status" value="1"/>
</dbReference>
<evidence type="ECO:0000313" key="3">
    <source>
        <dbReference type="EMBL" id="PSL17546.1"/>
    </source>
</evidence>
<dbReference type="InterPro" id="IPR047629">
    <property type="entry name" value="IS1182_transpos"/>
</dbReference>
<dbReference type="EMBL" id="PYGK01000046">
    <property type="protein sequence ID" value="PSL17546.1"/>
    <property type="molecule type" value="Genomic_DNA"/>
</dbReference>
<dbReference type="PANTHER" id="PTHR33408:SF2">
    <property type="entry name" value="TRANSPOSASE DDE DOMAIN-CONTAINING PROTEIN"/>
    <property type="match status" value="1"/>
</dbReference>
<dbReference type="Proteomes" id="UP000240978">
    <property type="component" value="Unassembled WGS sequence"/>
</dbReference>
<evidence type="ECO:0000259" key="1">
    <source>
        <dbReference type="Pfam" id="PF05598"/>
    </source>
</evidence>
<keyword evidence="4" id="KW-1185">Reference proteome</keyword>
<evidence type="ECO:0000259" key="2">
    <source>
        <dbReference type="Pfam" id="PF13751"/>
    </source>
</evidence>
<name>A0A2P8F755_9BACT</name>
<dbReference type="InterPro" id="IPR025668">
    <property type="entry name" value="Tnp_DDE_dom"/>
</dbReference>
<sequence>MARGKTLSVVFKSNYQNQGMLLPPDINDLIPQNHPVRTVNDVLERVDISELVRQYKPGGTSSYHPRMLLKILVYAYINNIYSSRKIEEAVSQHIHYMWLSGMSTPDHNTINRFRGKRLQKSLQPIFTQVVLLLCEEGLLSIKDLYTDGTKIEANANRYTFVWGNAIKHHKEKIKQQLNELWQYAQSVAASELDDTDPSGFDKIDKEKVSQTIEKINEALKGNKSADKKIKQKLTYAKHHWPSALEKYEQQEKVLDGQRSSYSKTDPDATFMRMKEDHMKNGQLKPAYNVQISSNNQFIASYSVHQQTTDTNTLITHLQNHIRQFRIKPNTVTADAGYGSEQNYQWLENKRITGYVKHNQFDRDQNNRLRSKKPYTVDKLEYDPVKDRYYCPTGKPMKRLGSFTSQSRTGYEQTITRYQAKNCDGCPLRGECHQQKGNRIIEVNHNWNRLKQKATKRLKTKRGIQKRKQRCFDIEPVFANIKHNHQFKRFMLRGIDKVNIEIGLLALAHNLRKKVA</sequence>
<dbReference type="AlphaFoldDB" id="A0A2P8F755"/>
<dbReference type="OrthoDB" id="1121830at2"/>
<dbReference type="RefSeq" id="WP_106606324.1">
    <property type="nucleotide sequence ID" value="NZ_PYGK01000046.1"/>
</dbReference>
<feature type="domain" description="Transposase DDE" evidence="2">
    <location>
        <begin position="389"/>
        <end position="512"/>
    </location>
</feature>